<sequence>MNPRAALLSLGAAALVVPLLLGDAPPTGKPKVIRNDLCIVAPATPYDPASGLPMIAPRPIPAGARCPVCGMYPARHPHWSAQVIFRDGAVHYFDSPIDLFVFLQRVDHYDRRYTRGDVIARYVRDVESGQWIDAPAAFFVQGSEARGPMRTADLPAFASRDAAAAFARRHGGAVVAAAQITPAVLQGLYRGAPHQH</sequence>
<dbReference type="Pfam" id="PF05573">
    <property type="entry name" value="NosL"/>
    <property type="match status" value="1"/>
</dbReference>
<evidence type="ECO:0000256" key="1">
    <source>
        <dbReference type="SAM" id="SignalP"/>
    </source>
</evidence>
<evidence type="ECO:0000313" key="2">
    <source>
        <dbReference type="EMBL" id="WRS40547.1"/>
    </source>
</evidence>
<feature type="chain" id="PRO_5047117343" evidence="1">
    <location>
        <begin position="23"/>
        <end position="196"/>
    </location>
</feature>
<dbReference type="RefSeq" id="WP_324781074.1">
    <property type="nucleotide sequence ID" value="NZ_CP141769.1"/>
</dbReference>
<dbReference type="PANTHER" id="PTHR41247">
    <property type="entry name" value="HTH-TYPE TRANSCRIPTIONAL REPRESSOR YCNK"/>
    <property type="match status" value="1"/>
</dbReference>
<organism evidence="2 3">
    <name type="scientific">Thiobacillus sedimenti</name>
    <dbReference type="NCBI Taxonomy" id="3110231"/>
    <lineage>
        <taxon>Bacteria</taxon>
        <taxon>Pseudomonadati</taxon>
        <taxon>Pseudomonadota</taxon>
        <taxon>Betaproteobacteria</taxon>
        <taxon>Nitrosomonadales</taxon>
        <taxon>Thiobacillaceae</taxon>
        <taxon>Thiobacillus</taxon>
    </lineage>
</organism>
<proteinExistence type="predicted"/>
<dbReference type="EMBL" id="CP141769">
    <property type="protein sequence ID" value="WRS40547.1"/>
    <property type="molecule type" value="Genomic_DNA"/>
</dbReference>
<dbReference type="Gene3D" id="3.30.70.2050">
    <property type="match status" value="1"/>
</dbReference>
<keyword evidence="1" id="KW-0732">Signal</keyword>
<evidence type="ECO:0000313" key="3">
    <source>
        <dbReference type="Proteomes" id="UP001334732"/>
    </source>
</evidence>
<dbReference type="Proteomes" id="UP001334732">
    <property type="component" value="Chromosome"/>
</dbReference>
<dbReference type="PANTHER" id="PTHR41247:SF1">
    <property type="entry name" value="HTH-TYPE TRANSCRIPTIONAL REPRESSOR YCNK"/>
    <property type="match status" value="1"/>
</dbReference>
<keyword evidence="3" id="KW-1185">Reference proteome</keyword>
<dbReference type="InterPro" id="IPR008719">
    <property type="entry name" value="N2O_reductase_NosL"/>
</dbReference>
<dbReference type="SUPFAM" id="SSF160387">
    <property type="entry name" value="NosL/MerB-like"/>
    <property type="match status" value="1"/>
</dbReference>
<protein>
    <submittedName>
        <fullName evidence="2">Nitrous oxide reductase accessory protein NosL</fullName>
    </submittedName>
</protein>
<accession>A0ABZ1CMC5</accession>
<name>A0ABZ1CMC5_9PROT</name>
<gene>
    <name evidence="2" type="ORF">VA613_06635</name>
</gene>
<reference evidence="2 3" key="1">
    <citation type="submission" date="2023-12" db="EMBL/GenBank/DDBJ databases">
        <title>Thiobacillus sedimentum sp. nov., a chemolithoautotrophic sulfur-oxidizing bacterium isolated from freshwater sediment.</title>
        <authorList>
            <person name="Luo J."/>
            <person name="Dai C."/>
        </authorList>
    </citation>
    <scope>NUCLEOTIDE SEQUENCE [LARGE SCALE GENOMIC DNA]</scope>
    <source>
        <strain evidence="2 3">SCUT-2</strain>
    </source>
</reference>
<feature type="signal peptide" evidence="1">
    <location>
        <begin position="1"/>
        <end position="22"/>
    </location>
</feature>